<name>A0A4U9HSD0_9ENTR</name>
<dbReference type="AlphaFoldDB" id="A0A4U9HSD0"/>
<dbReference type="EC" id="1.5.3.-" evidence="4"/>
<dbReference type="PANTHER" id="PTHR10961:SF7">
    <property type="entry name" value="FAD DEPENDENT OXIDOREDUCTASE DOMAIN-CONTAINING PROTEIN"/>
    <property type="match status" value="1"/>
</dbReference>
<comment type="cofactor">
    <cofactor evidence="4">
        <name>FAD</name>
        <dbReference type="ChEBI" id="CHEBI:57692"/>
    </cofactor>
    <text evidence="4">Binds 1 FAD per subunit.</text>
</comment>
<feature type="modified residue" description="S-8alpha-FAD cysteine" evidence="4">
    <location>
        <position position="327"/>
    </location>
</feature>
<feature type="binding site" evidence="4">
    <location>
        <begin position="24"/>
        <end position="54"/>
    </location>
    <ligand>
        <name>FAD</name>
        <dbReference type="ChEBI" id="CHEBI:57692"/>
    </ligand>
</feature>
<evidence type="ECO:0000256" key="2">
    <source>
        <dbReference type="ARBA" id="ARBA00022827"/>
    </source>
</evidence>
<dbReference type="HAMAP" id="MF_00515">
    <property type="entry name" value="MTOX"/>
    <property type="match status" value="1"/>
</dbReference>
<comment type="subunit">
    <text evidence="4">Monomer.</text>
</comment>
<evidence type="ECO:0000313" key="7">
    <source>
        <dbReference type="Proteomes" id="UP000310719"/>
    </source>
</evidence>
<reference evidence="6 7" key="1">
    <citation type="submission" date="2019-05" db="EMBL/GenBank/DDBJ databases">
        <authorList>
            <consortium name="Pathogen Informatics"/>
        </authorList>
    </citation>
    <scope>NUCLEOTIDE SEQUENCE [LARGE SCALE GENOMIC DNA]</scope>
    <source>
        <strain evidence="6 7">NCTC13032</strain>
    </source>
</reference>
<accession>A0A4U9HSD0</accession>
<dbReference type="Pfam" id="PF01266">
    <property type="entry name" value="DAO"/>
    <property type="match status" value="1"/>
</dbReference>
<comment type="function">
    <text evidence="4">Catalyzes the oxidative demethylation of N-methyl-L-tryptophan.</text>
</comment>
<comment type="similarity">
    <text evidence="4">Belongs to the MSOX/MTOX family. MTOX subfamily.</text>
</comment>
<keyword evidence="3 4" id="KW-0560">Oxidoreductase</keyword>
<dbReference type="SUPFAM" id="SSF54373">
    <property type="entry name" value="FAD-linked reductases, C-terminal domain"/>
    <property type="match status" value="1"/>
</dbReference>
<dbReference type="InterPro" id="IPR023493">
    <property type="entry name" value="Me_Trp_Oxase_MTOX"/>
</dbReference>
<organism evidence="6 7">
    <name type="scientific">Leclercia adecarboxylata</name>
    <dbReference type="NCBI Taxonomy" id="83655"/>
    <lineage>
        <taxon>Bacteria</taxon>
        <taxon>Pseudomonadati</taxon>
        <taxon>Pseudomonadota</taxon>
        <taxon>Gammaproteobacteria</taxon>
        <taxon>Enterobacterales</taxon>
        <taxon>Enterobacteriaceae</taxon>
        <taxon>Leclercia</taxon>
    </lineage>
</organism>
<comment type="catalytic activity">
    <reaction evidence="4">
        <text>N(alpha)-methyl-L-tryptophan + O2 + H2O = L-tryptophan + formaldehyde + H2O2</text>
        <dbReference type="Rhea" id="RHEA:28006"/>
        <dbReference type="ChEBI" id="CHEBI:15377"/>
        <dbReference type="ChEBI" id="CHEBI:15379"/>
        <dbReference type="ChEBI" id="CHEBI:16240"/>
        <dbReference type="ChEBI" id="CHEBI:16842"/>
        <dbReference type="ChEBI" id="CHEBI:57283"/>
        <dbReference type="ChEBI" id="CHEBI:57912"/>
    </reaction>
</comment>
<dbReference type="GO" id="GO:0050131">
    <property type="term" value="F:N-methyl-L-amino-acid oxidase activity"/>
    <property type="evidence" value="ECO:0007669"/>
    <property type="project" value="InterPro"/>
</dbReference>
<dbReference type="Gene3D" id="3.50.50.60">
    <property type="entry name" value="FAD/NAD(P)-binding domain"/>
    <property type="match status" value="1"/>
</dbReference>
<evidence type="ECO:0000259" key="5">
    <source>
        <dbReference type="Pfam" id="PF01266"/>
    </source>
</evidence>
<dbReference type="PANTHER" id="PTHR10961">
    <property type="entry name" value="PEROXISOMAL SARCOSINE OXIDASE"/>
    <property type="match status" value="1"/>
</dbReference>
<dbReference type="GO" id="GO:0005829">
    <property type="term" value="C:cytosol"/>
    <property type="evidence" value="ECO:0007669"/>
    <property type="project" value="TreeGrafter"/>
</dbReference>
<dbReference type="Gene3D" id="3.30.9.10">
    <property type="entry name" value="D-Amino Acid Oxidase, subunit A, domain 2"/>
    <property type="match status" value="1"/>
</dbReference>
<evidence type="ECO:0000313" key="6">
    <source>
        <dbReference type="EMBL" id="VTP66526.1"/>
    </source>
</evidence>
<dbReference type="NCBIfam" id="NF008425">
    <property type="entry name" value="PRK11259.1"/>
    <property type="match status" value="1"/>
</dbReference>
<evidence type="ECO:0000256" key="4">
    <source>
        <dbReference type="HAMAP-Rule" id="MF_00515"/>
    </source>
</evidence>
<feature type="domain" description="FAD dependent oxidoreductase" evidence="5">
    <location>
        <begin position="24"/>
        <end position="371"/>
    </location>
</feature>
<dbReference type="InterPro" id="IPR006076">
    <property type="entry name" value="FAD-dep_OxRdtase"/>
</dbReference>
<dbReference type="GO" id="GO:0050660">
    <property type="term" value="F:flavin adenine dinucleotide binding"/>
    <property type="evidence" value="ECO:0007669"/>
    <property type="project" value="InterPro"/>
</dbReference>
<keyword evidence="2 4" id="KW-0274">FAD</keyword>
<keyword evidence="1 4" id="KW-0285">Flavoprotein</keyword>
<gene>
    <name evidence="4 6" type="primary">solA</name>
    <name evidence="6" type="ORF">NCTC13032_02577</name>
</gene>
<dbReference type="STRING" id="83655.APT61_14155"/>
<protein>
    <recommendedName>
        <fullName evidence="4">N-methyl-L-tryptophan oxidase</fullName>
        <shortName evidence="4">MTOX</shortName>
        <ecNumber evidence="4">1.5.3.-</ecNumber>
    </recommendedName>
</protein>
<evidence type="ECO:0000256" key="3">
    <source>
        <dbReference type="ARBA" id="ARBA00023002"/>
    </source>
</evidence>
<sequence>MYNRPVLITLLSNETRKENQMKYDLIIIGSGSVGAAAGYYATRAGQNVLMIDAHMPPHTEGSHHGDTRLMRHAYGEGERYVPLVLRAQALWDELAQISGEPVFERTGVVNLGPSESSFLANVEQSARQFNLNLERLDAAAVMKRWPEIQVPEGYIGLFEAESGVLRSELAIKTWIALAKEAGCAQLFNCPVNAITHQDDGVTVETPEGPYRANRLLVSAGTWVSRLVPDLPIQPVRKVFSWFQSDGRYSHQNHFPAFTGELPDGDQFYGFPSEKDALKIGKHNGGQVINSPEERKPFGAYPGDGSEAFKFLRNILPGIGGLLYGAACTYDNTPDEDFIIDTLPGHDNTLLITGLSGHGFKFASVLGEIAAQFSQQIAPPFDLTPFSLSRFSR</sequence>
<dbReference type="EMBL" id="LR590464">
    <property type="protein sequence ID" value="VTP66526.1"/>
    <property type="molecule type" value="Genomic_DNA"/>
</dbReference>
<dbReference type="InterPro" id="IPR036188">
    <property type="entry name" value="FAD/NAD-bd_sf"/>
</dbReference>
<dbReference type="Proteomes" id="UP000310719">
    <property type="component" value="Chromosome"/>
</dbReference>
<dbReference type="InterPro" id="IPR045170">
    <property type="entry name" value="MTOX"/>
</dbReference>
<evidence type="ECO:0000256" key="1">
    <source>
        <dbReference type="ARBA" id="ARBA00022630"/>
    </source>
</evidence>
<dbReference type="GO" id="GO:0008115">
    <property type="term" value="F:sarcosine oxidase activity"/>
    <property type="evidence" value="ECO:0007669"/>
    <property type="project" value="TreeGrafter"/>
</dbReference>
<dbReference type="SUPFAM" id="SSF51905">
    <property type="entry name" value="FAD/NAD(P)-binding domain"/>
    <property type="match status" value="1"/>
</dbReference>
<proteinExistence type="inferred from homology"/>